<accession>J0PPX1</accession>
<organism evidence="4 5">
    <name type="scientific">Bartonella alsatica IBS 382</name>
    <dbReference type="NCBI Taxonomy" id="1094551"/>
    <lineage>
        <taxon>Bacteria</taxon>
        <taxon>Pseudomonadati</taxon>
        <taxon>Pseudomonadota</taxon>
        <taxon>Alphaproteobacteria</taxon>
        <taxon>Hyphomicrobiales</taxon>
        <taxon>Bartonellaceae</taxon>
        <taxon>Bartonella</taxon>
    </lineage>
</organism>
<dbReference type="SUPFAM" id="SSF48208">
    <property type="entry name" value="Six-hairpin glycosidases"/>
    <property type="match status" value="1"/>
</dbReference>
<dbReference type="Gene3D" id="1.50.10.10">
    <property type="match status" value="1"/>
</dbReference>
<dbReference type="eggNOG" id="COG3459">
    <property type="taxonomic scope" value="Bacteria"/>
</dbReference>
<dbReference type="Proteomes" id="UP000008761">
    <property type="component" value="Unassembled WGS sequence"/>
</dbReference>
<evidence type="ECO:0000313" key="4">
    <source>
        <dbReference type="EMBL" id="EJF74511.1"/>
    </source>
</evidence>
<dbReference type="STRING" id="1094551.MEC_01035"/>
<dbReference type="Pfam" id="PF17167">
    <property type="entry name" value="Glyco_hydro_94"/>
    <property type="match status" value="1"/>
</dbReference>
<dbReference type="AlphaFoldDB" id="J0PPX1"/>
<sequence>MNLVGIEGKGESIWLGWFLGTTLQAFIPLAKKRNDNSHIQAWSTYLKHLTKSLEKNGWDGAWYRRGYFDDGTPLGSKINDECQIDTIAQSWSVISQMASPKRQKQAMTSMLEHLYDEKGGLIRLFWPPFDKTTLEPGYIKGYPPGIRENGGQYTHGAIWSILALAEMGESDKAYAFIFYD</sequence>
<dbReference type="InterPro" id="IPR033432">
    <property type="entry name" value="GH94_catalytic"/>
</dbReference>
<dbReference type="PATRIC" id="fig|1094551.3.peg.1135"/>
<keyword evidence="1" id="KW-0328">Glycosyltransferase</keyword>
<dbReference type="InterPro" id="IPR008928">
    <property type="entry name" value="6-hairpin_glycosidase_sf"/>
</dbReference>
<proteinExistence type="predicted"/>
<dbReference type="GO" id="GO:0005975">
    <property type="term" value="P:carbohydrate metabolic process"/>
    <property type="evidence" value="ECO:0007669"/>
    <property type="project" value="InterPro"/>
</dbReference>
<comment type="caution">
    <text evidence="4">The sequence shown here is derived from an EMBL/GenBank/DDBJ whole genome shotgun (WGS) entry which is preliminary data.</text>
</comment>
<dbReference type="InterPro" id="IPR012341">
    <property type="entry name" value="6hp_glycosidase-like_sf"/>
</dbReference>
<reference evidence="4 5" key="1">
    <citation type="submission" date="2012-03" db="EMBL/GenBank/DDBJ databases">
        <title>The Genome Sequence of Bartonella alsatica IBS 382.</title>
        <authorList>
            <consortium name="The Broad Institute Genome Sequencing Platform"/>
            <consortium name="The Broad Institute Genome Sequencing Center for Infectious Disease"/>
            <person name="Feldgarden M."/>
            <person name="Kirby J."/>
            <person name="Kosoy M."/>
            <person name="Birtles R."/>
            <person name="Probert W.S."/>
            <person name="Chiaraviglio L."/>
            <person name="Young S.K."/>
            <person name="Zeng Q."/>
            <person name="Gargeya S."/>
            <person name="Fitzgerald M."/>
            <person name="Haas B."/>
            <person name="Abouelleil A."/>
            <person name="Alvarado L."/>
            <person name="Arachchi H.M."/>
            <person name="Berlin A."/>
            <person name="Chapman S.B."/>
            <person name="Gearin G."/>
            <person name="Goldberg J."/>
            <person name="Griggs A."/>
            <person name="Gujja S."/>
            <person name="Hansen M."/>
            <person name="Heiman D."/>
            <person name="Howarth C."/>
            <person name="Larimer J."/>
            <person name="Lui A."/>
            <person name="MacDonald P.J.P."/>
            <person name="McCowen C."/>
            <person name="Montmayeur A."/>
            <person name="Murphy C."/>
            <person name="Neiman D."/>
            <person name="Pearson M."/>
            <person name="Priest M."/>
            <person name="Roberts A."/>
            <person name="Saif S."/>
            <person name="Shea T."/>
            <person name="Sisk P."/>
            <person name="Stolte C."/>
            <person name="Sykes S."/>
            <person name="Wortman J."/>
            <person name="Nusbaum C."/>
            <person name="Birren B."/>
        </authorList>
    </citation>
    <scope>NUCLEOTIDE SEQUENCE [LARGE SCALE GENOMIC DNA]</scope>
    <source>
        <strain evidence="4 5">IBS 382</strain>
    </source>
</reference>
<evidence type="ECO:0000313" key="5">
    <source>
        <dbReference type="Proteomes" id="UP000008761"/>
    </source>
</evidence>
<dbReference type="PANTHER" id="PTHR37469">
    <property type="entry name" value="CELLOBIONIC ACID PHOSPHORYLASE-RELATED"/>
    <property type="match status" value="1"/>
</dbReference>
<keyword evidence="2" id="KW-0808">Transferase</keyword>
<dbReference type="HOGENOM" id="CLU_1493410_0_0_5"/>
<dbReference type="EMBL" id="AIME01000006">
    <property type="protein sequence ID" value="EJF74511.1"/>
    <property type="molecule type" value="Genomic_DNA"/>
</dbReference>
<gene>
    <name evidence="4" type="ORF">MEC_01035</name>
</gene>
<evidence type="ECO:0000256" key="1">
    <source>
        <dbReference type="ARBA" id="ARBA00022676"/>
    </source>
</evidence>
<name>J0PPX1_9HYPH</name>
<protein>
    <recommendedName>
        <fullName evidence="3">Glycosyl hydrolase 94 catalytic domain-containing protein</fullName>
    </recommendedName>
</protein>
<dbReference type="PANTHER" id="PTHR37469:SF2">
    <property type="entry name" value="CELLOBIONIC ACID PHOSPHORYLASE"/>
    <property type="match status" value="1"/>
</dbReference>
<dbReference type="GO" id="GO:0016757">
    <property type="term" value="F:glycosyltransferase activity"/>
    <property type="evidence" value="ECO:0007669"/>
    <property type="project" value="UniProtKB-KW"/>
</dbReference>
<feature type="domain" description="Glycosyl hydrolase 94 catalytic" evidence="3">
    <location>
        <begin position="3"/>
        <end position="176"/>
    </location>
</feature>
<dbReference type="InterPro" id="IPR052047">
    <property type="entry name" value="GH94_Enzymes"/>
</dbReference>
<evidence type="ECO:0000259" key="3">
    <source>
        <dbReference type="Pfam" id="PF17167"/>
    </source>
</evidence>
<evidence type="ECO:0000256" key="2">
    <source>
        <dbReference type="ARBA" id="ARBA00022679"/>
    </source>
</evidence>